<feature type="compositionally biased region" description="Basic and acidic residues" evidence="4">
    <location>
        <begin position="282"/>
        <end position="295"/>
    </location>
</feature>
<accession>A0A9P0HI47</accession>
<dbReference type="AlphaFoldDB" id="A0A9P0HI47"/>
<dbReference type="OrthoDB" id="6603163at2759"/>
<dbReference type="SMART" id="SM00248">
    <property type="entry name" value="ANK"/>
    <property type="match status" value="4"/>
</dbReference>
<keyword evidence="2 3" id="KW-0040">ANK repeat</keyword>
<dbReference type="EMBL" id="OV725081">
    <property type="protein sequence ID" value="CAH1402945.1"/>
    <property type="molecule type" value="Genomic_DNA"/>
</dbReference>
<evidence type="ECO:0000313" key="6">
    <source>
        <dbReference type="EMBL" id="CAH1402945.1"/>
    </source>
</evidence>
<keyword evidence="5" id="KW-0812">Transmembrane</keyword>
<protein>
    <recommendedName>
        <fullName evidence="8">Ankyrin repeat domain-containing protein</fullName>
    </recommendedName>
</protein>
<feature type="repeat" description="ANK" evidence="3">
    <location>
        <begin position="369"/>
        <end position="401"/>
    </location>
</feature>
<feature type="region of interest" description="Disordered" evidence="4">
    <location>
        <begin position="39"/>
        <end position="256"/>
    </location>
</feature>
<keyword evidence="7" id="KW-1185">Reference proteome</keyword>
<keyword evidence="5" id="KW-1133">Transmembrane helix</keyword>
<dbReference type="Gene3D" id="1.25.40.20">
    <property type="entry name" value="Ankyrin repeat-containing domain"/>
    <property type="match status" value="2"/>
</dbReference>
<organism evidence="6 7">
    <name type="scientific">Nezara viridula</name>
    <name type="common">Southern green stink bug</name>
    <name type="synonym">Cimex viridulus</name>
    <dbReference type="NCBI Taxonomy" id="85310"/>
    <lineage>
        <taxon>Eukaryota</taxon>
        <taxon>Metazoa</taxon>
        <taxon>Ecdysozoa</taxon>
        <taxon>Arthropoda</taxon>
        <taxon>Hexapoda</taxon>
        <taxon>Insecta</taxon>
        <taxon>Pterygota</taxon>
        <taxon>Neoptera</taxon>
        <taxon>Paraneoptera</taxon>
        <taxon>Hemiptera</taxon>
        <taxon>Heteroptera</taxon>
        <taxon>Panheteroptera</taxon>
        <taxon>Pentatomomorpha</taxon>
        <taxon>Pentatomoidea</taxon>
        <taxon>Pentatomidae</taxon>
        <taxon>Pentatominae</taxon>
        <taxon>Nezara</taxon>
    </lineage>
</organism>
<reference evidence="6" key="1">
    <citation type="submission" date="2022-01" db="EMBL/GenBank/DDBJ databases">
        <authorList>
            <person name="King R."/>
        </authorList>
    </citation>
    <scope>NUCLEOTIDE SEQUENCE</scope>
</reference>
<feature type="compositionally biased region" description="Basic and acidic residues" evidence="4">
    <location>
        <begin position="194"/>
        <end position="233"/>
    </location>
</feature>
<feature type="repeat" description="ANK" evidence="3">
    <location>
        <begin position="402"/>
        <end position="434"/>
    </location>
</feature>
<dbReference type="PROSITE" id="PS50088">
    <property type="entry name" value="ANK_REPEAT"/>
    <property type="match status" value="3"/>
</dbReference>
<evidence type="ECO:0000256" key="1">
    <source>
        <dbReference type="ARBA" id="ARBA00022737"/>
    </source>
</evidence>
<evidence type="ECO:0000313" key="7">
    <source>
        <dbReference type="Proteomes" id="UP001152798"/>
    </source>
</evidence>
<name>A0A9P0HI47_NEZVI</name>
<feature type="transmembrane region" description="Helical" evidence="5">
    <location>
        <begin position="16"/>
        <end position="36"/>
    </location>
</feature>
<dbReference type="PROSITE" id="PS50297">
    <property type="entry name" value="ANK_REP_REGION"/>
    <property type="match status" value="3"/>
</dbReference>
<evidence type="ECO:0000256" key="2">
    <source>
        <dbReference type="ARBA" id="ARBA00023043"/>
    </source>
</evidence>
<feature type="repeat" description="ANK" evidence="3">
    <location>
        <begin position="435"/>
        <end position="467"/>
    </location>
</feature>
<dbReference type="PANTHER" id="PTHR24198:SF165">
    <property type="entry name" value="ANKYRIN REPEAT-CONTAINING PROTEIN-RELATED"/>
    <property type="match status" value="1"/>
</dbReference>
<dbReference type="InterPro" id="IPR036770">
    <property type="entry name" value="Ankyrin_rpt-contain_sf"/>
</dbReference>
<dbReference type="Pfam" id="PF12796">
    <property type="entry name" value="Ank_2"/>
    <property type="match status" value="2"/>
</dbReference>
<dbReference type="PANTHER" id="PTHR24198">
    <property type="entry name" value="ANKYRIN REPEAT AND PROTEIN KINASE DOMAIN-CONTAINING PROTEIN"/>
    <property type="match status" value="1"/>
</dbReference>
<dbReference type="PRINTS" id="PR01415">
    <property type="entry name" value="ANKYRIN"/>
</dbReference>
<keyword evidence="1" id="KW-0677">Repeat</keyword>
<dbReference type="Proteomes" id="UP001152798">
    <property type="component" value="Chromosome 5"/>
</dbReference>
<gene>
    <name evidence="6" type="ORF">NEZAVI_LOCUS11646</name>
</gene>
<evidence type="ECO:0008006" key="8">
    <source>
        <dbReference type="Google" id="ProtNLM"/>
    </source>
</evidence>
<evidence type="ECO:0000256" key="4">
    <source>
        <dbReference type="SAM" id="MobiDB-lite"/>
    </source>
</evidence>
<feature type="region of interest" description="Disordered" evidence="4">
    <location>
        <begin position="272"/>
        <end position="295"/>
    </location>
</feature>
<keyword evidence="5" id="KW-0472">Membrane</keyword>
<evidence type="ECO:0000256" key="5">
    <source>
        <dbReference type="SAM" id="Phobius"/>
    </source>
</evidence>
<feature type="compositionally biased region" description="Polar residues" evidence="4">
    <location>
        <begin position="64"/>
        <end position="80"/>
    </location>
</feature>
<feature type="compositionally biased region" description="Basic and acidic residues" evidence="4">
    <location>
        <begin position="94"/>
        <end position="155"/>
    </location>
</feature>
<dbReference type="SUPFAM" id="SSF48403">
    <property type="entry name" value="Ankyrin repeat"/>
    <property type="match status" value="1"/>
</dbReference>
<dbReference type="InterPro" id="IPR002110">
    <property type="entry name" value="Ankyrin_rpt"/>
</dbReference>
<proteinExistence type="predicted"/>
<sequence>MYQNFSSAQYSQSTKCLALAAFFSIIAFATGLYLTLKKGGGGAERPTEQEASRGASKEGFGTRAGQNVPQESEARSSSITEKLARKLRRGSITDTKEQEVDKQASITDKKQQELDKRASVTDKKEQELDKRASITDKKELELDKQASITEKKEKQPPASITEAKERRSSNQPLTYISEKLGRTLGKISSLTETKGQEPDQKASITEKKDKQPPTSITEKKEKQPPTSITEKKEKKPKTSISEKKGHLRSLPSTSAGFDESIARTGFASALELSEQAPRKRARAGEEADKTKKEVKPIKHAKLSDEETQKNLTIVRQHYKASLHLSDEEVLSEISNSNKNLLLNSVRDGNVKLTSALLKLGASHHITDRKGLSPVHIAAEKGYKEVFQVLEHWGADINAEDHIGYTALHRAAMKGKAPMVKYLLEKPVDINKSNSAGWTAMHLVASGGHVDIAKLLVKAGANVNAKDSDGWTPLYVAGLYKKHTMEEYIKSVGGT</sequence>
<evidence type="ECO:0000256" key="3">
    <source>
        <dbReference type="PROSITE-ProRule" id="PRU00023"/>
    </source>
</evidence>